<evidence type="ECO:0000256" key="5">
    <source>
        <dbReference type="PIRNR" id="PIRNR038994"/>
    </source>
</evidence>
<dbReference type="Proteomes" id="UP001595896">
    <property type="component" value="Unassembled WGS sequence"/>
</dbReference>
<dbReference type="PIRSF" id="PIRSF038994">
    <property type="entry name" value="NagA"/>
    <property type="match status" value="1"/>
</dbReference>
<dbReference type="GO" id="GO:0008448">
    <property type="term" value="F:N-acetylglucosamine-6-phosphate deacetylase activity"/>
    <property type="evidence" value="ECO:0007669"/>
    <property type="project" value="UniProtKB-EC"/>
</dbReference>
<dbReference type="NCBIfam" id="TIGR00221">
    <property type="entry name" value="nagA"/>
    <property type="match status" value="1"/>
</dbReference>
<evidence type="ECO:0000313" key="7">
    <source>
        <dbReference type="EMBL" id="MFC4736780.1"/>
    </source>
</evidence>
<dbReference type="Pfam" id="PF01979">
    <property type="entry name" value="Amidohydro_1"/>
    <property type="match status" value="1"/>
</dbReference>
<evidence type="ECO:0000259" key="6">
    <source>
        <dbReference type="Pfam" id="PF01979"/>
    </source>
</evidence>
<dbReference type="RefSeq" id="WP_377909395.1">
    <property type="nucleotide sequence ID" value="NZ_JBHSGK010000009.1"/>
</dbReference>
<feature type="domain" description="Amidohydrolase-related" evidence="6">
    <location>
        <begin position="52"/>
        <end position="377"/>
    </location>
</feature>
<dbReference type="InterPro" id="IPR006680">
    <property type="entry name" value="Amidohydro-rel"/>
</dbReference>
<evidence type="ECO:0000256" key="4">
    <source>
        <dbReference type="ARBA" id="ARBA00023277"/>
    </source>
</evidence>
<reference evidence="8" key="1">
    <citation type="journal article" date="2019" name="Int. J. Syst. Evol. Microbiol.">
        <title>The Global Catalogue of Microorganisms (GCM) 10K type strain sequencing project: providing services to taxonomists for standard genome sequencing and annotation.</title>
        <authorList>
            <consortium name="The Broad Institute Genomics Platform"/>
            <consortium name="The Broad Institute Genome Sequencing Center for Infectious Disease"/>
            <person name="Wu L."/>
            <person name="Ma J."/>
        </authorList>
    </citation>
    <scope>NUCLEOTIDE SEQUENCE [LARGE SCALE GENOMIC DNA]</scope>
    <source>
        <strain evidence="8">JCM 12165</strain>
    </source>
</reference>
<keyword evidence="2" id="KW-0479">Metal-binding</keyword>
<dbReference type="EC" id="3.5.1.25" evidence="7"/>
<protein>
    <submittedName>
        <fullName evidence="7">N-acetylglucosamine-6-phosphate deacetylase</fullName>
        <ecNumber evidence="7">3.5.1.25</ecNumber>
    </submittedName>
</protein>
<evidence type="ECO:0000256" key="3">
    <source>
        <dbReference type="ARBA" id="ARBA00022801"/>
    </source>
</evidence>
<dbReference type="PANTHER" id="PTHR11113:SF14">
    <property type="entry name" value="N-ACETYLGLUCOSAMINE-6-PHOSPHATE DEACETYLASE"/>
    <property type="match status" value="1"/>
</dbReference>
<dbReference type="PANTHER" id="PTHR11113">
    <property type="entry name" value="N-ACETYLGLUCOSAMINE-6-PHOSPHATE DEACETYLASE"/>
    <property type="match status" value="1"/>
</dbReference>
<dbReference type="InterPro" id="IPR003764">
    <property type="entry name" value="GlcNAc_6-P_deAcase"/>
</dbReference>
<name>A0ABV9NVU4_9BACI</name>
<keyword evidence="4 5" id="KW-0119">Carbohydrate metabolism</keyword>
<evidence type="ECO:0000256" key="2">
    <source>
        <dbReference type="ARBA" id="ARBA00022723"/>
    </source>
</evidence>
<proteinExistence type="inferred from homology"/>
<comment type="caution">
    <text evidence="7">The sequence shown here is derived from an EMBL/GenBank/DDBJ whole genome shotgun (WGS) entry which is preliminary data.</text>
</comment>
<evidence type="ECO:0000313" key="8">
    <source>
        <dbReference type="Proteomes" id="UP001595896"/>
    </source>
</evidence>
<sequence length="386" mass="40793">MTTLIFKGAHAYTEQGVIPDPLFRLEKGVIAELRPAQKEDEGERIDAEELRIVPGFIDIHIHGAAGADVMDGTEEALDTIARALPAEGTTSFLATTLTQSIADTKQALAAAAAFQPDGEGAELLGVHLEGPFIHAARKGAQPEAFIVPPSIKLFEEFQEAAGGTIRLVTMAPELDEEGLTEVLVGHGVIVSMGHTDATCSQTAEALARGVSHATHFYNGMRGFHHRDPGVVGGVLMNGSVRAELIADGVHVSPEACAFTYQQLGAERLLLITDAMRAKGKEDGTYQLGGQEVTVRGNEAVLEDGTLAGSVLRMHEAVRNMSEFSGASFEEAVQMASLQPAKALGVSDRKGSLATGKDADFTMLDPNGDVAKTYIKGVCVYNGGEDK</sequence>
<dbReference type="Gene3D" id="2.30.40.10">
    <property type="entry name" value="Urease, subunit C, domain 1"/>
    <property type="match status" value="1"/>
</dbReference>
<dbReference type="SUPFAM" id="SSF51556">
    <property type="entry name" value="Metallo-dependent hydrolases"/>
    <property type="match status" value="1"/>
</dbReference>
<dbReference type="SUPFAM" id="SSF51338">
    <property type="entry name" value="Composite domain of metallo-dependent hydrolases"/>
    <property type="match status" value="1"/>
</dbReference>
<keyword evidence="3 5" id="KW-0378">Hydrolase</keyword>
<dbReference type="EMBL" id="JBHSGK010000009">
    <property type="protein sequence ID" value="MFC4736780.1"/>
    <property type="molecule type" value="Genomic_DNA"/>
</dbReference>
<dbReference type="InterPro" id="IPR032466">
    <property type="entry name" value="Metal_Hydrolase"/>
</dbReference>
<dbReference type="Gene3D" id="3.20.20.140">
    <property type="entry name" value="Metal-dependent hydrolases"/>
    <property type="match status" value="1"/>
</dbReference>
<dbReference type="CDD" id="cd00854">
    <property type="entry name" value="NagA"/>
    <property type="match status" value="1"/>
</dbReference>
<accession>A0ABV9NVU4</accession>
<organism evidence="7 8">
    <name type="scientific">Bacillus daqingensis</name>
    <dbReference type="NCBI Taxonomy" id="872396"/>
    <lineage>
        <taxon>Bacteria</taxon>
        <taxon>Bacillati</taxon>
        <taxon>Bacillota</taxon>
        <taxon>Bacilli</taxon>
        <taxon>Bacillales</taxon>
        <taxon>Bacillaceae</taxon>
        <taxon>Bacillus</taxon>
    </lineage>
</organism>
<evidence type="ECO:0000256" key="1">
    <source>
        <dbReference type="ARBA" id="ARBA00010716"/>
    </source>
</evidence>
<comment type="similarity">
    <text evidence="1 5">Belongs to the metallo-dependent hydrolases superfamily. NagA family.</text>
</comment>
<keyword evidence="8" id="KW-1185">Reference proteome</keyword>
<dbReference type="InterPro" id="IPR011059">
    <property type="entry name" value="Metal-dep_hydrolase_composite"/>
</dbReference>
<gene>
    <name evidence="7" type="primary">nagA</name>
    <name evidence="7" type="ORF">ACFO4L_09310</name>
</gene>